<dbReference type="InterPro" id="IPR048458">
    <property type="entry name" value="MalQ_N"/>
</dbReference>
<dbReference type="EC" id="2.4.1.25" evidence="3 10"/>
<evidence type="ECO:0000256" key="1">
    <source>
        <dbReference type="ARBA" id="ARBA00000439"/>
    </source>
</evidence>
<evidence type="ECO:0000256" key="9">
    <source>
        <dbReference type="ARBA" id="ARBA00031501"/>
    </source>
</evidence>
<keyword evidence="5 10" id="KW-0328">Glycosyltransferase</keyword>
<keyword evidence="7 10" id="KW-0119">Carbohydrate metabolism</keyword>
<evidence type="ECO:0000256" key="10">
    <source>
        <dbReference type="RuleBase" id="RU361207"/>
    </source>
</evidence>
<proteinExistence type="inferred from homology"/>
<reference evidence="12 13" key="1">
    <citation type="submission" date="2013-05" db="EMBL/GenBank/DDBJ databases">
        <title>The Genome Sequence of Actinomyces europaeus ACS-120-V-COL10B.</title>
        <authorList>
            <consortium name="The Broad Institute Genomics Platform"/>
            <person name="Earl A."/>
            <person name="Ward D."/>
            <person name="Feldgarden M."/>
            <person name="Gevers D."/>
            <person name="Saerens B."/>
            <person name="Vaneechoutte M."/>
            <person name="Walker B."/>
            <person name="Young S."/>
            <person name="Zeng Q."/>
            <person name="Gargeya S."/>
            <person name="Fitzgerald M."/>
            <person name="Haas B."/>
            <person name="Abouelleil A."/>
            <person name="Allen A.W."/>
            <person name="Alvarado L."/>
            <person name="Arachchi H.M."/>
            <person name="Berlin A.M."/>
            <person name="Chapman S.B."/>
            <person name="Gainer-Dewar J."/>
            <person name="Goldberg J."/>
            <person name="Griggs A."/>
            <person name="Gujja S."/>
            <person name="Hansen M."/>
            <person name="Howarth C."/>
            <person name="Imamovic A."/>
            <person name="Ireland A."/>
            <person name="Larimer J."/>
            <person name="McCowan C."/>
            <person name="Murphy C."/>
            <person name="Pearson M."/>
            <person name="Poon T.W."/>
            <person name="Priest M."/>
            <person name="Roberts A."/>
            <person name="Saif S."/>
            <person name="Shea T."/>
            <person name="Sisk P."/>
            <person name="Sykes S."/>
            <person name="Wortman J."/>
            <person name="Nusbaum C."/>
            <person name="Birren B."/>
        </authorList>
    </citation>
    <scope>NUCLEOTIDE SEQUENCE [LARGE SCALE GENOMIC DNA]</scope>
    <source>
        <strain evidence="12 13">ACS-120-V-Col10b</strain>
    </source>
</reference>
<gene>
    <name evidence="12" type="ORF">HMPREF9238_00454</name>
</gene>
<evidence type="ECO:0000256" key="7">
    <source>
        <dbReference type="ARBA" id="ARBA00023277"/>
    </source>
</evidence>
<dbReference type="SUPFAM" id="SSF51445">
    <property type="entry name" value="(Trans)glycosidases"/>
    <property type="match status" value="1"/>
</dbReference>
<dbReference type="Pfam" id="PF02446">
    <property type="entry name" value="Glyco_hydro_77"/>
    <property type="match status" value="1"/>
</dbReference>
<dbReference type="InterPro" id="IPR017853">
    <property type="entry name" value="GH"/>
</dbReference>
<dbReference type="AlphaFoldDB" id="A0A9W5RE02"/>
<dbReference type="Pfam" id="PF21226">
    <property type="entry name" value="MalQ_N"/>
    <property type="match status" value="1"/>
</dbReference>
<organism evidence="12 13">
    <name type="scientific">Gleimia europaea ACS-120-V-Col10b</name>
    <dbReference type="NCBI Taxonomy" id="883069"/>
    <lineage>
        <taxon>Bacteria</taxon>
        <taxon>Bacillati</taxon>
        <taxon>Actinomycetota</taxon>
        <taxon>Actinomycetes</taxon>
        <taxon>Actinomycetales</taxon>
        <taxon>Actinomycetaceae</taxon>
        <taxon>Gleimia</taxon>
    </lineage>
</organism>
<dbReference type="PANTHER" id="PTHR32438:SF5">
    <property type="entry name" value="4-ALPHA-GLUCANOTRANSFERASE DPE1, CHLOROPLASTIC_AMYLOPLASTIC"/>
    <property type="match status" value="1"/>
</dbReference>
<evidence type="ECO:0000313" key="13">
    <source>
        <dbReference type="Proteomes" id="UP000014387"/>
    </source>
</evidence>
<evidence type="ECO:0000256" key="5">
    <source>
        <dbReference type="ARBA" id="ARBA00022676"/>
    </source>
</evidence>
<evidence type="ECO:0000313" key="12">
    <source>
        <dbReference type="EMBL" id="EPD30704.1"/>
    </source>
</evidence>
<dbReference type="EMBL" id="AGWN01000001">
    <property type="protein sequence ID" value="EPD30704.1"/>
    <property type="molecule type" value="Genomic_DNA"/>
</dbReference>
<dbReference type="Proteomes" id="UP000014387">
    <property type="component" value="Unassembled WGS sequence"/>
</dbReference>
<accession>A0A9W5RE02</accession>
<evidence type="ECO:0000256" key="6">
    <source>
        <dbReference type="ARBA" id="ARBA00022679"/>
    </source>
</evidence>
<dbReference type="PANTHER" id="PTHR32438">
    <property type="entry name" value="4-ALPHA-GLUCANOTRANSFERASE DPE1, CHLOROPLASTIC/AMYLOPLASTIC"/>
    <property type="match status" value="1"/>
</dbReference>
<evidence type="ECO:0000256" key="8">
    <source>
        <dbReference type="ARBA" id="ARBA00031423"/>
    </source>
</evidence>
<dbReference type="InterPro" id="IPR003385">
    <property type="entry name" value="Glyco_hydro_77"/>
</dbReference>
<dbReference type="NCBIfam" id="TIGR00217">
    <property type="entry name" value="malQ"/>
    <property type="match status" value="1"/>
</dbReference>
<evidence type="ECO:0000256" key="4">
    <source>
        <dbReference type="ARBA" id="ARBA00020295"/>
    </source>
</evidence>
<dbReference type="RefSeq" id="WP_016443816.1">
    <property type="nucleotide sequence ID" value="NZ_KE150266.1"/>
</dbReference>
<comment type="catalytic activity">
    <reaction evidence="1 10">
        <text>Transfers a segment of a (1-&gt;4)-alpha-D-glucan to a new position in an acceptor, which may be glucose or a (1-&gt;4)-alpha-D-glucan.</text>
        <dbReference type="EC" id="2.4.1.25"/>
    </reaction>
</comment>
<keyword evidence="6 10" id="KW-0808">Transferase</keyword>
<comment type="similarity">
    <text evidence="2 10">Belongs to the disproportionating enzyme family.</text>
</comment>
<evidence type="ECO:0000256" key="3">
    <source>
        <dbReference type="ARBA" id="ARBA00012560"/>
    </source>
</evidence>
<comment type="caution">
    <text evidence="12">The sequence shown here is derived from an EMBL/GenBank/DDBJ whole genome shotgun (WGS) entry which is preliminary data.</text>
</comment>
<name>A0A9W5RE02_9ACTO</name>
<feature type="domain" description="MalQ N-terminal beta-sandwich" evidence="11">
    <location>
        <begin position="78"/>
        <end position="169"/>
    </location>
</feature>
<dbReference type="OrthoDB" id="9811841at2"/>
<sequence>MTQLSFDAANLDRLQHLASLNGVSTSFWDWHGNLLDVNAQTLITTLQVLGVGLSDAPDAAELDRCIAGFEDDKWLTVLPPTTVLRGGNYGELLVHVPDGEDVSVSVVFEDGSARELRQVDNWEPPRAVNGVLRGRAAFALETDFPLGYHKLYAHLGNGEKAESHLIVVPSALNLDEKLAGKKWGISSQLYSVRANDSWGMGDARVLAAMNHTFAQIGADFHLINPLHASAPVVPIEASPYLPVTRQFISPLYIAPRLIAEYADLGETAKAYVEELNAASRTEDSDHIGLIDRDASWSAKVRALWEIFTIGRSAKREAQFNSFIAEGGPALYKFAVWCALVERYGLHLPEKYADSDSLAVAAYAEQNYKQVRFHMWMQWIARNQLDDAQEVALAGGMSIGIMSDLAVGVHPYGSETWSQPELFARGMTVGAPPDMYSQLGQDWSQPPWNPRALAQAGYEPLRRMIRAAARFSGAIRIDHILGLFRLWWIPNGKTANFGTYVNYDHEAMVGVLLLEAYRNNSIVIGEDLGTVEPWVRGYLNERGVLGTSILWFEREDDGSPRRPENYRRDVLAAVNTHDLPPTAGYLEGIQTSIREELGLLVEPVEAVRAADATELEMFTSRMVEYDLLAQEHRGEEQPLIDALHRYIAMTPSRLLVVSLVDIVGERRPQNFPGTSTQYPNWQIPLGDESGREILVEQLTPDSLAHFADVMNAAVHS</sequence>
<dbReference type="Gene3D" id="3.20.20.80">
    <property type="entry name" value="Glycosidases"/>
    <property type="match status" value="1"/>
</dbReference>
<dbReference type="GO" id="GO:0004134">
    <property type="term" value="F:4-alpha-glucanotransferase activity"/>
    <property type="evidence" value="ECO:0007669"/>
    <property type="project" value="UniProtKB-EC"/>
</dbReference>
<evidence type="ECO:0000256" key="2">
    <source>
        <dbReference type="ARBA" id="ARBA00005684"/>
    </source>
</evidence>
<protein>
    <recommendedName>
        <fullName evidence="4 10">4-alpha-glucanotransferase</fullName>
        <ecNumber evidence="3 10">2.4.1.25</ecNumber>
    </recommendedName>
    <alternativeName>
        <fullName evidence="8 10">Amylomaltase</fullName>
    </alternativeName>
    <alternativeName>
        <fullName evidence="9 10">Disproportionating enzyme</fullName>
    </alternativeName>
</protein>
<evidence type="ECO:0000259" key="11">
    <source>
        <dbReference type="Pfam" id="PF21226"/>
    </source>
</evidence>
<keyword evidence="13" id="KW-1185">Reference proteome</keyword>
<dbReference type="GO" id="GO:0005975">
    <property type="term" value="P:carbohydrate metabolic process"/>
    <property type="evidence" value="ECO:0007669"/>
    <property type="project" value="InterPro"/>
</dbReference>